<gene>
    <name evidence="1" type="ORF">IEW27_03025</name>
    <name evidence="2" type="ORF">LNP80_10320</name>
</gene>
<reference evidence="1" key="3">
    <citation type="submission" date="2024-05" db="EMBL/GenBank/DDBJ databases">
        <title>Description of novel Chryseobacterium sp. strain C-2.</title>
        <authorList>
            <person name="Saticioglu I.B."/>
        </authorList>
    </citation>
    <scope>NUCLEOTIDE SEQUENCE</scope>
    <source>
        <strain evidence="1">C-2</strain>
    </source>
</reference>
<reference evidence="3" key="2">
    <citation type="submission" date="2023-07" db="EMBL/GenBank/DDBJ databases">
        <title>Description of novel Chryseobacterium sp. strain C-2.</title>
        <authorList>
            <person name="Saticioglu I.B."/>
        </authorList>
    </citation>
    <scope>NUCLEOTIDE SEQUENCE [LARGE SCALE GENOMIC DNA]</scope>
    <source>
        <strain evidence="3">C-2</strain>
    </source>
</reference>
<reference evidence="2" key="1">
    <citation type="submission" date="2021-11" db="EMBL/GenBank/DDBJ databases">
        <title>Description of novel Chryseobacterium species.</title>
        <authorList>
            <person name="Saticioglu I.B."/>
            <person name="Ay H."/>
            <person name="Altun S."/>
            <person name="Duman M."/>
        </authorList>
    </citation>
    <scope>NUCLEOTIDE SEQUENCE</scope>
    <source>
        <strain evidence="2">C-39</strain>
    </source>
</reference>
<dbReference type="RefSeq" id="WP_191178201.1">
    <property type="nucleotide sequence ID" value="NZ_JACXXP010000002.1"/>
</dbReference>
<accession>A0A9Q3YR57</accession>
<evidence type="ECO:0000313" key="2">
    <source>
        <dbReference type="EMBL" id="MCC9034641.1"/>
    </source>
</evidence>
<evidence type="ECO:0000313" key="1">
    <source>
        <dbReference type="EMBL" id="MBD3903570.1"/>
    </source>
</evidence>
<protein>
    <submittedName>
        <fullName evidence="2">Uncharacterized protein</fullName>
    </submittedName>
</protein>
<name>A0A9Q3YR57_9FLAO</name>
<keyword evidence="3" id="KW-1185">Reference proteome</keyword>
<dbReference type="Proteomes" id="UP001107960">
    <property type="component" value="Unassembled WGS sequence"/>
</dbReference>
<organism evidence="2 4">
    <name type="scientific">Chryseobacterium muglaense</name>
    <dbReference type="NCBI Taxonomy" id="2893752"/>
    <lineage>
        <taxon>Bacteria</taxon>
        <taxon>Pseudomonadati</taxon>
        <taxon>Bacteroidota</taxon>
        <taxon>Flavobacteriia</taxon>
        <taxon>Flavobacteriales</taxon>
        <taxon>Weeksellaceae</taxon>
        <taxon>Chryseobacterium group</taxon>
        <taxon>Chryseobacterium</taxon>
    </lineage>
</organism>
<dbReference type="Proteomes" id="UP000603715">
    <property type="component" value="Unassembled WGS sequence"/>
</dbReference>
<sequence length="127" mass="14940">MFKSNWFIIMLFFNISIYSQDYKILRIDSTKKNYIIDISKNNQYFGKIISKRLIKNKNCNSSSSLKINNIYKMNLSNYYLFTILNKKSFEVETEGTGTYTIDGIKVWTAGDSHGIYETNNLYGLCYR</sequence>
<dbReference type="AlphaFoldDB" id="A0A9Q3YR57"/>
<evidence type="ECO:0000313" key="3">
    <source>
        <dbReference type="Proteomes" id="UP000603715"/>
    </source>
</evidence>
<dbReference type="EMBL" id="JACXXP010000002">
    <property type="protein sequence ID" value="MBD3903570.1"/>
    <property type="molecule type" value="Genomic_DNA"/>
</dbReference>
<evidence type="ECO:0000313" key="4">
    <source>
        <dbReference type="Proteomes" id="UP001107960"/>
    </source>
</evidence>
<proteinExistence type="predicted"/>
<comment type="caution">
    <text evidence="2">The sequence shown here is derived from an EMBL/GenBank/DDBJ whole genome shotgun (WGS) entry which is preliminary data.</text>
</comment>
<dbReference type="EMBL" id="JAJJML010000001">
    <property type="protein sequence ID" value="MCC9034641.1"/>
    <property type="molecule type" value="Genomic_DNA"/>
</dbReference>